<name>A0A2H0UT78_9BACT</name>
<comment type="caution">
    <text evidence="3">The sequence shown here is derived from an EMBL/GenBank/DDBJ whole genome shotgun (WGS) entry which is preliminary data.</text>
</comment>
<proteinExistence type="predicted"/>
<gene>
    <name evidence="3" type="ORF">COU07_01700</name>
</gene>
<reference evidence="4" key="1">
    <citation type="submission" date="2017-09" db="EMBL/GenBank/DDBJ databases">
        <title>Depth-based differentiation of microbial function through sediment-hosted aquifers and enrichment of novel symbionts in the deep terrestrial subsurface.</title>
        <authorList>
            <person name="Probst A.J."/>
            <person name="Ladd B."/>
            <person name="Jarett J.K."/>
            <person name="Geller-Mcgrath D.E."/>
            <person name="Sieber C.M.K."/>
            <person name="Emerson J.B."/>
            <person name="Anantharaman K."/>
            <person name="Thomas B.C."/>
            <person name="Malmstrom R."/>
            <person name="Stieglmeier M."/>
            <person name="Klingl A."/>
            <person name="Woyke T."/>
            <person name="Ryan C.M."/>
            <person name="Banfield J.F."/>
        </authorList>
    </citation>
    <scope>NUCLEOTIDE SEQUENCE [LARGE SCALE GENOMIC DNA]</scope>
</reference>
<feature type="region of interest" description="Disordered" evidence="1">
    <location>
        <begin position="136"/>
        <end position="169"/>
    </location>
</feature>
<dbReference type="AlphaFoldDB" id="A0A2H0UT78"/>
<evidence type="ECO:0000256" key="2">
    <source>
        <dbReference type="SAM" id="Phobius"/>
    </source>
</evidence>
<protein>
    <submittedName>
        <fullName evidence="3">Uncharacterized protein</fullName>
    </submittedName>
</protein>
<keyword evidence="2" id="KW-0812">Transmembrane</keyword>
<keyword evidence="2" id="KW-1133">Transmembrane helix</keyword>
<feature type="compositionally biased region" description="Polar residues" evidence="1">
    <location>
        <begin position="139"/>
        <end position="156"/>
    </location>
</feature>
<evidence type="ECO:0000313" key="3">
    <source>
        <dbReference type="EMBL" id="PIR89591.1"/>
    </source>
</evidence>
<sequence>MNNQQRKIEDILNEVINLKKQGLDNDAIINKIGNENNEIISLLKLVEELSILKNSISAPKTSLEKIIKDSKKQKTETPFFKNWKLALPMAMAVMLIFIVTSNNNSNDETNIAPAINTKESAKLLINDDDITITNIKNNPSSASFRAENTANDSATTNEEESPSPTPIAK</sequence>
<dbReference type="Proteomes" id="UP000231157">
    <property type="component" value="Unassembled WGS sequence"/>
</dbReference>
<accession>A0A2H0UT78</accession>
<evidence type="ECO:0000256" key="1">
    <source>
        <dbReference type="SAM" id="MobiDB-lite"/>
    </source>
</evidence>
<evidence type="ECO:0000313" key="4">
    <source>
        <dbReference type="Proteomes" id="UP000231157"/>
    </source>
</evidence>
<organism evidence="3 4">
    <name type="scientific">Candidatus Harrisonbacteria bacterium CG10_big_fil_rev_8_21_14_0_10_40_38</name>
    <dbReference type="NCBI Taxonomy" id="1974583"/>
    <lineage>
        <taxon>Bacteria</taxon>
        <taxon>Candidatus Harrisoniibacteriota</taxon>
    </lineage>
</organism>
<dbReference type="EMBL" id="PFAZ01000001">
    <property type="protein sequence ID" value="PIR89591.1"/>
    <property type="molecule type" value="Genomic_DNA"/>
</dbReference>
<keyword evidence="2" id="KW-0472">Membrane</keyword>
<feature type="transmembrane region" description="Helical" evidence="2">
    <location>
        <begin position="82"/>
        <end position="100"/>
    </location>
</feature>